<dbReference type="InterPro" id="IPR006602">
    <property type="entry name" value="DM10_dom"/>
</dbReference>
<dbReference type="SMART" id="SM00676">
    <property type="entry name" value="DM10"/>
    <property type="match status" value="1"/>
</dbReference>
<dbReference type="GeneID" id="20227777"/>
<dbReference type="InParanoid" id="F0YN99"/>
<dbReference type="RefSeq" id="XP_009041880.1">
    <property type="nucleotide sequence ID" value="XM_009043632.1"/>
</dbReference>
<dbReference type="Gene3D" id="3.30.70.141">
    <property type="entry name" value="Nucleoside diphosphate kinase-like domain"/>
    <property type="match status" value="2"/>
</dbReference>
<gene>
    <name evidence="8" type="ORF">AURANDRAFT_70441</name>
</gene>
<evidence type="ECO:0000256" key="3">
    <source>
        <dbReference type="ARBA" id="ARBA00022490"/>
    </source>
</evidence>
<evidence type="ECO:0000256" key="6">
    <source>
        <dbReference type="PROSITE-ProRule" id="PRU00706"/>
    </source>
</evidence>
<dbReference type="PANTHER" id="PTHR43109">
    <property type="entry name" value="NUCLEOSIDE DIPHOSPHATE KINASE 7"/>
    <property type="match status" value="1"/>
</dbReference>
<dbReference type="Pfam" id="PF00334">
    <property type="entry name" value="NDK"/>
    <property type="match status" value="1"/>
</dbReference>
<dbReference type="OrthoDB" id="270127at2759"/>
<dbReference type="InterPro" id="IPR036850">
    <property type="entry name" value="NDK-like_dom_sf"/>
</dbReference>
<dbReference type="InterPro" id="IPR034907">
    <property type="entry name" value="NDK-like_dom"/>
</dbReference>
<evidence type="ECO:0000256" key="2">
    <source>
        <dbReference type="ARBA" id="ARBA00004245"/>
    </source>
</evidence>
<keyword evidence="9" id="KW-1185">Reference proteome</keyword>
<dbReference type="PANTHER" id="PTHR43109:SF2">
    <property type="entry name" value="NUCLEOSIDE DIPHOSPHATE KINASE 7"/>
    <property type="match status" value="1"/>
</dbReference>
<name>F0YN99_AURAN</name>
<dbReference type="CDD" id="cd04412">
    <property type="entry name" value="NDPk7B"/>
    <property type="match status" value="1"/>
</dbReference>
<dbReference type="OMA" id="VCMCLEI"/>
<comment type="similarity">
    <text evidence="6">Belongs to the NDK family.</text>
</comment>
<evidence type="ECO:0000259" key="7">
    <source>
        <dbReference type="PROSITE" id="PS51336"/>
    </source>
</evidence>
<keyword evidence="5" id="KW-0966">Cell projection</keyword>
<dbReference type="eggNOG" id="KOG0888">
    <property type="taxonomic scope" value="Eukaryota"/>
</dbReference>
<dbReference type="EMBL" id="GL833172">
    <property type="protein sequence ID" value="EGB03409.1"/>
    <property type="molecule type" value="Genomic_DNA"/>
</dbReference>
<accession>F0YN99</accession>
<dbReference type="SMART" id="SM00562">
    <property type="entry name" value="NDK"/>
    <property type="match status" value="1"/>
</dbReference>
<evidence type="ECO:0000256" key="4">
    <source>
        <dbReference type="ARBA" id="ARBA00023212"/>
    </source>
</evidence>
<keyword evidence="3" id="KW-0963">Cytoplasm</keyword>
<dbReference type="PROSITE" id="PS51336">
    <property type="entry name" value="DM10"/>
    <property type="match status" value="1"/>
</dbReference>
<dbReference type="AlphaFoldDB" id="F0YN99"/>
<dbReference type="Proteomes" id="UP000002729">
    <property type="component" value="Unassembled WGS sequence"/>
</dbReference>
<dbReference type="PROSITE" id="PS51374">
    <property type="entry name" value="NDPK_LIKE"/>
    <property type="match status" value="1"/>
</dbReference>
<proteinExistence type="inferred from homology"/>
<reference evidence="8 9" key="1">
    <citation type="journal article" date="2011" name="Proc. Natl. Acad. Sci. U.S.A.">
        <title>Niche of harmful alga Aureococcus anophagefferens revealed through ecogenomics.</title>
        <authorList>
            <person name="Gobler C.J."/>
            <person name="Berry D.L."/>
            <person name="Dyhrman S.T."/>
            <person name="Wilhelm S.W."/>
            <person name="Salamov A."/>
            <person name="Lobanov A.V."/>
            <person name="Zhang Y."/>
            <person name="Collier J.L."/>
            <person name="Wurch L.L."/>
            <person name="Kustka A.B."/>
            <person name="Dill B.D."/>
            <person name="Shah M."/>
            <person name="VerBerkmoes N.C."/>
            <person name="Kuo A."/>
            <person name="Terry A."/>
            <person name="Pangilinan J."/>
            <person name="Lindquist E.A."/>
            <person name="Lucas S."/>
            <person name="Paulsen I.T."/>
            <person name="Hattenrath-Lehmann T.K."/>
            <person name="Talmage S.C."/>
            <person name="Walker E.A."/>
            <person name="Koch F."/>
            <person name="Burson A.M."/>
            <person name="Marcoval M.A."/>
            <person name="Tang Y.Z."/>
            <person name="Lecleir G.R."/>
            <person name="Coyne K.J."/>
            <person name="Berg G.M."/>
            <person name="Bertrand E.M."/>
            <person name="Saito M.A."/>
            <person name="Gladyshev V.N."/>
            <person name="Grigoriev I.V."/>
        </authorList>
    </citation>
    <scope>NUCLEOTIDE SEQUENCE [LARGE SCALE GENOMIC DNA]</scope>
    <source>
        <strain evidence="9">CCMP 1984</strain>
    </source>
</reference>
<evidence type="ECO:0000313" key="8">
    <source>
        <dbReference type="EMBL" id="EGB03409.1"/>
    </source>
</evidence>
<evidence type="ECO:0000313" key="9">
    <source>
        <dbReference type="Proteomes" id="UP000002729"/>
    </source>
</evidence>
<keyword evidence="4" id="KW-0206">Cytoskeleton</keyword>
<organism evidence="9">
    <name type="scientific">Aureococcus anophagefferens</name>
    <name type="common">Harmful bloom alga</name>
    <dbReference type="NCBI Taxonomy" id="44056"/>
    <lineage>
        <taxon>Eukaryota</taxon>
        <taxon>Sar</taxon>
        <taxon>Stramenopiles</taxon>
        <taxon>Ochrophyta</taxon>
        <taxon>Pelagophyceae</taxon>
        <taxon>Pelagomonadales</taxon>
        <taxon>Pelagomonadaceae</taxon>
        <taxon>Aureococcus</taxon>
    </lineage>
</organism>
<dbReference type="KEGG" id="aaf:AURANDRAFT_70441"/>
<dbReference type="GO" id="GO:0005879">
    <property type="term" value="C:axonemal microtubule"/>
    <property type="evidence" value="ECO:0007669"/>
    <property type="project" value="TreeGrafter"/>
</dbReference>
<sequence>MAVYGLSVEWYDAQPMLTREFVMRVYAEERQVEMYDAKSRRTFLKKSPLPASIGLSDLFVGNEIVLHSRALKIVRYADRATAEMLRKSQMVSTALLSPNCVASGKLGAAISVLEGAGLTIKKLKMVALSKSEAKECAALVEEGPQMSKLLSSEKSIVVTVAGLHAVEALSQACEQVSNSLSGYGSARLAIAAPNATAAIHLEELAFGTTRSLASWPTARYGSDCTCCVVRPHALMSKQLGSILSHIEAAQAYEISAMALFKLDIPAAAEFLEVYEGVVPEFEASVKQLSSGPCCALELRGRDSVVKKMRETCGPWDVNFAKEIRPNTIRAKFGIDGVKNAVHCTDLPDDGDPESRYFFDILAGTGEQPMGNPTRPNFGPSRQPSGLKTFCGLPAWMRG</sequence>
<evidence type="ECO:0000256" key="1">
    <source>
        <dbReference type="ARBA" id="ARBA00004138"/>
    </source>
</evidence>
<comment type="caution">
    <text evidence="6">Lacks conserved residue(s) required for the propagation of feature annotation.</text>
</comment>
<feature type="domain" description="DM10" evidence="7">
    <location>
        <begin position="1"/>
        <end position="89"/>
    </location>
</feature>
<protein>
    <recommendedName>
        <fullName evidence="7">DM10 domain-containing protein</fullName>
    </recommendedName>
</protein>
<comment type="subcellular location">
    <subcellularLocation>
        <location evidence="1">Cell projection</location>
        <location evidence="1">Cilium</location>
    </subcellularLocation>
    <subcellularLocation>
        <location evidence="2">Cytoplasm</location>
        <location evidence="2">Cytoskeleton</location>
    </subcellularLocation>
</comment>
<dbReference type="InterPro" id="IPR037993">
    <property type="entry name" value="NDPk7B"/>
</dbReference>
<dbReference type="SUPFAM" id="SSF54919">
    <property type="entry name" value="Nucleoside diphosphate kinase, NDK"/>
    <property type="match status" value="2"/>
</dbReference>
<evidence type="ECO:0000256" key="5">
    <source>
        <dbReference type="ARBA" id="ARBA00023273"/>
    </source>
</evidence>